<dbReference type="GO" id="GO:0008270">
    <property type="term" value="F:zinc ion binding"/>
    <property type="evidence" value="ECO:0007669"/>
    <property type="project" value="UniProtKB-UniRule"/>
</dbReference>
<proteinExistence type="inferred from homology"/>
<dbReference type="InterPro" id="IPR001930">
    <property type="entry name" value="Peptidase_M1"/>
</dbReference>
<dbReference type="GO" id="GO:0042277">
    <property type="term" value="F:peptide binding"/>
    <property type="evidence" value="ECO:0007669"/>
    <property type="project" value="TreeGrafter"/>
</dbReference>
<dbReference type="SUPFAM" id="SSF55486">
    <property type="entry name" value="Metalloproteases ('zincins'), catalytic domain"/>
    <property type="match status" value="1"/>
</dbReference>
<dbReference type="Proteomes" id="UP000014760">
    <property type="component" value="Unassembled WGS sequence"/>
</dbReference>
<keyword evidence="18" id="KW-0732">Signal</keyword>
<feature type="domain" description="ERAP1-like C-terminal" evidence="20">
    <location>
        <begin position="553"/>
        <end position="870"/>
    </location>
</feature>
<sequence>MQIPIWLCVLGSVVSGWSTGPSGELPNSLLPEEYTLLLHPNIYNPGGAPFDTSGRVNVIFLCVQDTDFIVLNSKNLQIHEVRVSDEDSGSPLEIKEVLLEPESEFLVIEVSTSLNNGTRYSAEINFTGVLNSYYEGGLVWDQYQEGNTTKFLTWSDMHPHNARTVFPCFDEPQYKAKFSVILLRKPHMTSLTNAHLLRTEEWEDDYLADYFAPTPEMSSYLLCFVICEFAHLEAYTSSGTLVRVWARPDVIEATELALSTAVSVQEWLEEYTGLPDPMQKMDHIALPSKGGGMENWGLITYAEKILLWKNDWFDSSNKQSTAVTVAHELAHMWFGNLVTLHWWNDTWLNEGFASYFESSAMDDVLKWESRQLNLERRLLKTLGFDVSNTTSPVRPEIESVWQAIEAFTGSQYSKGASILRMVQQVLTPETFQSGIQRYLENFAYSTATSDDLWESLSEQAAIDGITDTDGSPLIMKQKFDPWLDQIGYPIVHVSWDPTTTTINLTQSHFNPEAHEFPNSEYNYKWNIPITIGDRSSSAALHSVIEDESLAGDWIMINIGAHTLCRVQYDEETFEHIAEQLQTDHQIIHPESRVLFLEDSFSLAQYVHVYSIIEFRVTYSLYRYGLITFVDALKATRYMASELEGLAWMQVAQGLSYPIRVLHRYEETWQLFDQYLRELTDPVYQYVGWDSSEQEDIYFSFLRKVVLGLSCWLSNEDCLLSSNLRFQQWRIEPDSIAVDQRSVVYCYGVRQGTQSDWNLVHERYLNLTSSRWLHENEEKHRLRKALSCSSDVDILQSYLQLVLTDQVPDASSALDELAGALYGRWVVWEHLKQNWRNETAIPSRRGSLHSVVEGFVTDEDADEFAEFVLTYPPQDAIEEEILLSAEYIIEKNLDWVNTNQQPVHEWLDEILLPNDLALEL</sequence>
<evidence type="ECO:0000256" key="6">
    <source>
        <dbReference type="ARBA" id="ARBA00022723"/>
    </source>
</evidence>
<comment type="similarity">
    <text evidence="2 17">Belongs to the peptidase M1 family.</text>
</comment>
<dbReference type="EMBL" id="KB298361">
    <property type="protein sequence ID" value="ELU09285.1"/>
    <property type="molecule type" value="Genomic_DNA"/>
</dbReference>
<dbReference type="GO" id="GO:0006508">
    <property type="term" value="P:proteolysis"/>
    <property type="evidence" value="ECO:0007669"/>
    <property type="project" value="UniProtKB-KW"/>
</dbReference>
<keyword evidence="11 17" id="KW-0482">Metalloprotease</keyword>
<keyword evidence="9" id="KW-0735">Signal-anchor</keyword>
<keyword evidence="24" id="KW-1185">Reference proteome</keyword>
<evidence type="ECO:0000256" key="2">
    <source>
        <dbReference type="ARBA" id="ARBA00010136"/>
    </source>
</evidence>
<dbReference type="AlphaFoldDB" id="R7USU9"/>
<feature type="site" description="Transition state stabilizer" evidence="16">
    <location>
        <position position="412"/>
    </location>
</feature>
<dbReference type="InterPro" id="IPR034016">
    <property type="entry name" value="M1_APN-typ"/>
</dbReference>
<dbReference type="PANTHER" id="PTHR11533">
    <property type="entry name" value="PROTEASE M1 ZINC METALLOPROTEASE"/>
    <property type="match status" value="1"/>
</dbReference>
<feature type="chain" id="PRO_5008788392" description="Aminopeptidase" evidence="18">
    <location>
        <begin position="17"/>
        <end position="919"/>
    </location>
</feature>
<evidence type="ECO:0000259" key="20">
    <source>
        <dbReference type="Pfam" id="PF11838"/>
    </source>
</evidence>
<evidence type="ECO:0000256" key="11">
    <source>
        <dbReference type="ARBA" id="ARBA00023049"/>
    </source>
</evidence>
<dbReference type="Gene3D" id="2.60.40.1910">
    <property type="match status" value="1"/>
</dbReference>
<feature type="domain" description="Aminopeptidase N-like N-terminal" evidence="21">
    <location>
        <begin position="31"/>
        <end position="221"/>
    </location>
</feature>
<dbReference type="Pfam" id="PF01433">
    <property type="entry name" value="Peptidase_M1"/>
    <property type="match status" value="1"/>
</dbReference>
<reference evidence="23" key="3">
    <citation type="submission" date="2015-06" db="UniProtKB">
        <authorList>
            <consortium name="EnsemblMetazoa"/>
        </authorList>
    </citation>
    <scope>IDENTIFICATION</scope>
</reference>
<comment type="cofactor">
    <cofactor evidence="15 17">
        <name>Zn(2+)</name>
        <dbReference type="ChEBI" id="CHEBI:29105"/>
    </cofactor>
    <text evidence="15 17">Binds 1 zinc ion per subunit.</text>
</comment>
<evidence type="ECO:0000313" key="22">
    <source>
        <dbReference type="EMBL" id="ELU09285.1"/>
    </source>
</evidence>
<keyword evidence="5" id="KW-0812">Transmembrane</keyword>
<organism evidence="22">
    <name type="scientific">Capitella teleta</name>
    <name type="common">Polychaete worm</name>
    <dbReference type="NCBI Taxonomy" id="283909"/>
    <lineage>
        <taxon>Eukaryota</taxon>
        <taxon>Metazoa</taxon>
        <taxon>Spiralia</taxon>
        <taxon>Lophotrochozoa</taxon>
        <taxon>Annelida</taxon>
        <taxon>Polychaeta</taxon>
        <taxon>Sedentaria</taxon>
        <taxon>Scolecida</taxon>
        <taxon>Capitellidae</taxon>
        <taxon>Capitella</taxon>
    </lineage>
</organism>
<keyword evidence="4 17" id="KW-0645">Protease</keyword>
<feature type="binding site" evidence="15">
    <location>
        <position position="350"/>
    </location>
    <ligand>
        <name>Zn(2+)</name>
        <dbReference type="ChEBI" id="CHEBI:29105"/>
        <note>catalytic</note>
    </ligand>
</feature>
<dbReference type="FunFam" id="1.10.390.10:FF:000013">
    <property type="entry name" value="Aminopeptidase N"/>
    <property type="match status" value="1"/>
</dbReference>
<dbReference type="SUPFAM" id="SSF63737">
    <property type="entry name" value="Leukotriene A4 hydrolase N-terminal domain"/>
    <property type="match status" value="1"/>
</dbReference>
<feature type="active site" description="Proton acceptor" evidence="14">
    <location>
        <position position="328"/>
    </location>
</feature>
<keyword evidence="6 15" id="KW-0479">Metal-binding</keyword>
<dbReference type="Pfam" id="PF11838">
    <property type="entry name" value="ERAP1_C"/>
    <property type="match status" value="1"/>
</dbReference>
<feature type="binding site" evidence="15">
    <location>
        <position position="331"/>
    </location>
    <ligand>
        <name>Zn(2+)</name>
        <dbReference type="ChEBI" id="CHEBI:29105"/>
        <note>catalytic</note>
    </ligand>
</feature>
<keyword evidence="12" id="KW-0472">Membrane</keyword>
<dbReference type="PANTHER" id="PTHR11533:SF301">
    <property type="entry name" value="AMINOPEPTIDASE"/>
    <property type="match status" value="1"/>
</dbReference>
<evidence type="ECO:0000256" key="12">
    <source>
        <dbReference type="ARBA" id="ARBA00023136"/>
    </source>
</evidence>
<dbReference type="CDD" id="cd09601">
    <property type="entry name" value="M1_APN-Q_like"/>
    <property type="match status" value="1"/>
</dbReference>
<evidence type="ECO:0000313" key="24">
    <source>
        <dbReference type="Proteomes" id="UP000014760"/>
    </source>
</evidence>
<dbReference type="EC" id="3.4.11.-" evidence="17"/>
<dbReference type="InterPro" id="IPR042097">
    <property type="entry name" value="Aminopeptidase_N-like_N_sf"/>
</dbReference>
<evidence type="ECO:0000313" key="23">
    <source>
        <dbReference type="EnsemblMetazoa" id="CapteP221133"/>
    </source>
</evidence>
<dbReference type="InterPro" id="IPR027268">
    <property type="entry name" value="Peptidase_M4/M1_CTD_sf"/>
</dbReference>
<dbReference type="EMBL" id="AMQN01006432">
    <property type="status" value="NOT_ANNOTATED_CDS"/>
    <property type="molecule type" value="Genomic_DNA"/>
</dbReference>
<keyword evidence="7 17" id="KW-0378">Hydrolase</keyword>
<protein>
    <recommendedName>
        <fullName evidence="17">Aminopeptidase</fullName>
        <ecNumber evidence="17">3.4.11.-</ecNumber>
    </recommendedName>
</protein>
<feature type="signal peptide" evidence="18">
    <location>
        <begin position="1"/>
        <end position="16"/>
    </location>
</feature>
<dbReference type="Gene3D" id="1.10.390.10">
    <property type="entry name" value="Neutral Protease Domain 2"/>
    <property type="match status" value="1"/>
</dbReference>
<keyword evidence="8 15" id="KW-0862">Zinc</keyword>
<evidence type="ECO:0000256" key="1">
    <source>
        <dbReference type="ARBA" id="ARBA00004606"/>
    </source>
</evidence>
<accession>R7USU9</accession>
<dbReference type="InterPro" id="IPR024571">
    <property type="entry name" value="ERAP1-like_C_dom"/>
</dbReference>
<evidence type="ECO:0000256" key="9">
    <source>
        <dbReference type="ARBA" id="ARBA00022968"/>
    </source>
</evidence>
<dbReference type="GO" id="GO:0070006">
    <property type="term" value="F:metalloaminopeptidase activity"/>
    <property type="evidence" value="ECO:0007669"/>
    <property type="project" value="TreeGrafter"/>
</dbReference>
<dbReference type="FunFam" id="2.60.40.1730:FF:000001">
    <property type="entry name" value="Leucyl-cystinyl aminopeptidase"/>
    <property type="match status" value="1"/>
</dbReference>
<feature type="domain" description="Peptidase M1 membrane alanine aminopeptidase" evidence="19">
    <location>
        <begin position="257"/>
        <end position="460"/>
    </location>
</feature>
<evidence type="ECO:0000256" key="10">
    <source>
        <dbReference type="ARBA" id="ARBA00022989"/>
    </source>
</evidence>
<dbReference type="OrthoDB" id="10031169at2759"/>
<dbReference type="GO" id="GO:0016020">
    <property type="term" value="C:membrane"/>
    <property type="evidence" value="ECO:0007669"/>
    <property type="project" value="UniProtKB-SubCell"/>
</dbReference>
<evidence type="ECO:0000256" key="17">
    <source>
        <dbReference type="RuleBase" id="RU364040"/>
    </source>
</evidence>
<gene>
    <name evidence="22" type="ORF">CAPTEDRAFT_221133</name>
</gene>
<comment type="subcellular location">
    <subcellularLocation>
        <location evidence="1">Membrane</location>
        <topology evidence="1">Single-pass type II membrane protein</topology>
    </subcellularLocation>
</comment>
<dbReference type="Pfam" id="PF17900">
    <property type="entry name" value="Peptidase_M1_N"/>
    <property type="match status" value="1"/>
</dbReference>
<evidence type="ECO:0000256" key="15">
    <source>
        <dbReference type="PIRSR" id="PIRSR634016-3"/>
    </source>
</evidence>
<keyword evidence="13" id="KW-0325">Glycoprotein</keyword>
<dbReference type="Gene3D" id="2.60.40.1730">
    <property type="entry name" value="tricorn interacting facor f3 domain"/>
    <property type="match status" value="1"/>
</dbReference>
<keyword evidence="3 17" id="KW-0031">Aminopeptidase</keyword>
<evidence type="ECO:0000256" key="18">
    <source>
        <dbReference type="SAM" id="SignalP"/>
    </source>
</evidence>
<dbReference type="EnsemblMetazoa" id="CapteT221133">
    <property type="protein sequence ID" value="CapteP221133"/>
    <property type="gene ID" value="CapteG221133"/>
</dbReference>
<dbReference type="InterPro" id="IPR050344">
    <property type="entry name" value="Peptidase_M1_aminopeptidases"/>
</dbReference>
<evidence type="ECO:0000256" key="5">
    <source>
        <dbReference type="ARBA" id="ARBA00022692"/>
    </source>
</evidence>
<evidence type="ECO:0000256" key="14">
    <source>
        <dbReference type="PIRSR" id="PIRSR634016-1"/>
    </source>
</evidence>
<evidence type="ECO:0000259" key="19">
    <source>
        <dbReference type="Pfam" id="PF01433"/>
    </source>
</evidence>
<evidence type="ECO:0000256" key="13">
    <source>
        <dbReference type="ARBA" id="ARBA00023180"/>
    </source>
</evidence>
<evidence type="ECO:0000256" key="16">
    <source>
        <dbReference type="PIRSR" id="PIRSR634016-4"/>
    </source>
</evidence>
<evidence type="ECO:0000256" key="7">
    <source>
        <dbReference type="ARBA" id="ARBA00022801"/>
    </source>
</evidence>
<reference evidence="22 24" key="2">
    <citation type="journal article" date="2013" name="Nature">
        <title>Insights into bilaterian evolution from three spiralian genomes.</title>
        <authorList>
            <person name="Simakov O."/>
            <person name="Marletaz F."/>
            <person name="Cho S.J."/>
            <person name="Edsinger-Gonzales E."/>
            <person name="Havlak P."/>
            <person name="Hellsten U."/>
            <person name="Kuo D.H."/>
            <person name="Larsson T."/>
            <person name="Lv J."/>
            <person name="Arendt D."/>
            <person name="Savage R."/>
            <person name="Osoegawa K."/>
            <person name="de Jong P."/>
            <person name="Grimwood J."/>
            <person name="Chapman J.A."/>
            <person name="Shapiro H."/>
            <person name="Aerts A."/>
            <person name="Otillar R.P."/>
            <person name="Terry A.Y."/>
            <person name="Boore J.L."/>
            <person name="Grigoriev I.V."/>
            <person name="Lindberg D.R."/>
            <person name="Seaver E.C."/>
            <person name="Weisblat D.A."/>
            <person name="Putnam N.H."/>
            <person name="Rokhsar D.S."/>
        </authorList>
    </citation>
    <scope>NUCLEOTIDE SEQUENCE</scope>
    <source>
        <strain evidence="22 24">I ESC-2004</strain>
    </source>
</reference>
<evidence type="ECO:0000259" key="21">
    <source>
        <dbReference type="Pfam" id="PF17900"/>
    </source>
</evidence>
<keyword evidence="10" id="KW-1133">Transmembrane helix</keyword>
<dbReference type="PRINTS" id="PR00756">
    <property type="entry name" value="ALADIPTASE"/>
</dbReference>
<dbReference type="OMA" id="GIWRGWY"/>
<evidence type="ECO:0000256" key="4">
    <source>
        <dbReference type="ARBA" id="ARBA00022670"/>
    </source>
</evidence>
<dbReference type="GO" id="GO:0005737">
    <property type="term" value="C:cytoplasm"/>
    <property type="evidence" value="ECO:0007669"/>
    <property type="project" value="TreeGrafter"/>
</dbReference>
<dbReference type="STRING" id="283909.R7USU9"/>
<evidence type="ECO:0000256" key="3">
    <source>
        <dbReference type="ARBA" id="ARBA00022438"/>
    </source>
</evidence>
<dbReference type="HOGENOM" id="CLU_003705_2_2_1"/>
<feature type="binding site" evidence="15">
    <location>
        <position position="327"/>
    </location>
    <ligand>
        <name>Zn(2+)</name>
        <dbReference type="ChEBI" id="CHEBI:29105"/>
        <note>catalytic</note>
    </ligand>
</feature>
<dbReference type="InterPro" id="IPR014782">
    <property type="entry name" value="Peptidase_M1_dom"/>
</dbReference>
<dbReference type="GO" id="GO:0043171">
    <property type="term" value="P:peptide catabolic process"/>
    <property type="evidence" value="ECO:0007669"/>
    <property type="project" value="TreeGrafter"/>
</dbReference>
<dbReference type="Gene3D" id="1.25.50.20">
    <property type="match status" value="1"/>
</dbReference>
<reference evidence="24" key="1">
    <citation type="submission" date="2012-12" db="EMBL/GenBank/DDBJ databases">
        <authorList>
            <person name="Hellsten U."/>
            <person name="Grimwood J."/>
            <person name="Chapman J.A."/>
            <person name="Shapiro H."/>
            <person name="Aerts A."/>
            <person name="Otillar R.P."/>
            <person name="Terry A.Y."/>
            <person name="Boore J.L."/>
            <person name="Simakov O."/>
            <person name="Marletaz F."/>
            <person name="Cho S.-J."/>
            <person name="Edsinger-Gonzales E."/>
            <person name="Havlak P."/>
            <person name="Kuo D.-H."/>
            <person name="Larsson T."/>
            <person name="Lv J."/>
            <person name="Arendt D."/>
            <person name="Savage R."/>
            <person name="Osoegawa K."/>
            <person name="de Jong P."/>
            <person name="Lindberg D.R."/>
            <person name="Seaver E.C."/>
            <person name="Weisblat D.A."/>
            <person name="Putnam N.H."/>
            <person name="Grigoriev I.V."/>
            <person name="Rokhsar D.S."/>
        </authorList>
    </citation>
    <scope>NUCLEOTIDE SEQUENCE</scope>
    <source>
        <strain evidence="24">I ESC-2004</strain>
    </source>
</reference>
<dbReference type="InterPro" id="IPR045357">
    <property type="entry name" value="Aminopeptidase_N-like_N"/>
</dbReference>
<dbReference type="GO" id="GO:0005615">
    <property type="term" value="C:extracellular space"/>
    <property type="evidence" value="ECO:0007669"/>
    <property type="project" value="TreeGrafter"/>
</dbReference>
<name>R7USU9_CAPTE</name>
<evidence type="ECO:0000256" key="8">
    <source>
        <dbReference type="ARBA" id="ARBA00022833"/>
    </source>
</evidence>